<feature type="region of interest" description="Disordered" evidence="8">
    <location>
        <begin position="1"/>
        <end position="29"/>
    </location>
</feature>
<comment type="caution">
    <text evidence="9">The sequence shown here is derived from an EMBL/GenBank/DDBJ whole genome shotgun (WGS) entry which is preliminary data.</text>
</comment>
<accession>A0A1V6YN48</accession>
<comment type="subcellular location">
    <subcellularLocation>
        <location evidence="1 7">Nucleus</location>
        <location evidence="1 7">Nucleolus</location>
    </subcellularLocation>
</comment>
<evidence type="ECO:0000256" key="1">
    <source>
        <dbReference type="ARBA" id="ARBA00004604"/>
    </source>
</evidence>
<evidence type="ECO:0000256" key="3">
    <source>
        <dbReference type="ARBA" id="ARBA00022552"/>
    </source>
</evidence>
<evidence type="ECO:0000313" key="9">
    <source>
        <dbReference type="EMBL" id="OQE88871.1"/>
    </source>
</evidence>
<feature type="compositionally biased region" description="Basic and acidic residues" evidence="8">
    <location>
        <begin position="416"/>
        <end position="426"/>
    </location>
</feature>
<dbReference type="EMBL" id="MOOB01000015">
    <property type="protein sequence ID" value="OQE88871.1"/>
    <property type="molecule type" value="Genomic_DNA"/>
</dbReference>
<dbReference type="PIRSF" id="PIRSF017300">
    <property type="entry name" value="snoRNP_Mpp10"/>
    <property type="match status" value="1"/>
</dbReference>
<dbReference type="AlphaFoldDB" id="A0A1V6YN48"/>
<dbReference type="GO" id="GO:0006364">
    <property type="term" value="P:rRNA processing"/>
    <property type="evidence" value="ECO:0007669"/>
    <property type="project" value="UniProtKB-KW"/>
</dbReference>
<dbReference type="GO" id="GO:0032040">
    <property type="term" value="C:small-subunit processome"/>
    <property type="evidence" value="ECO:0007669"/>
    <property type="project" value="TreeGrafter"/>
</dbReference>
<protein>
    <recommendedName>
        <fullName evidence="7">U3 small nucleolar ribonucleoprotein protein MPP10</fullName>
    </recommendedName>
</protein>
<feature type="compositionally biased region" description="Acidic residues" evidence="8">
    <location>
        <begin position="391"/>
        <end position="405"/>
    </location>
</feature>
<dbReference type="GO" id="GO:0005732">
    <property type="term" value="C:sno(s)RNA-containing ribonucleoprotein complex"/>
    <property type="evidence" value="ECO:0007669"/>
    <property type="project" value="UniProtKB-UniRule"/>
</dbReference>
<feature type="compositionally biased region" description="Basic and acidic residues" evidence="8">
    <location>
        <begin position="714"/>
        <end position="723"/>
    </location>
</feature>
<feature type="compositionally biased region" description="Basic and acidic residues" evidence="8">
    <location>
        <begin position="642"/>
        <end position="652"/>
    </location>
</feature>
<feature type="region of interest" description="Disordered" evidence="8">
    <location>
        <begin position="240"/>
        <end position="334"/>
    </location>
</feature>
<dbReference type="Pfam" id="PF04006">
    <property type="entry name" value="Mpp10"/>
    <property type="match status" value="1"/>
</dbReference>
<sequence length="723" mass="79939">MAKGQSKSKTVSVNTAQASEQMPLSSALSSPWGFLRPTNDLHTSVVDSAKHILDSLAGSVVDAQTSRRQLNKKRKRSDLESDSVTQLQLKNLYVDGFTSNQIWEQATRILESTGDEIERDITLITQHGGYMESDSEQLEDISDPEGAQSDSDSQESMLEDLSEGSGAEDGLDEGSDQEVDMGSDDDMEDIEDMEEDMDEGMDEGMDDDNSSIGSAEGEPEVFVEDKFGLNDGFFSIDDFNKQSEALERQDVAGGPEQEDSDEEDLDWHSNPLVAGNAATIRNDDKSKNSRPTEKEDESMDDSEEEGPTFGNANLNGDSDSDDEDAADMEDGEAAAWVNTSDIKYADFFAPPPRKVSNKKHRALPKTQPDAPAIDESDVKRAMDDVRRDLFDDMDADSAEEEDENLDGSADPTATRSTHEKQRARIADEIRRLESANVAKKEWMYTGEARAVERPVNSLIEEDLEFERIGKPVPVNTNETTEDIEELVKRRILAMEFDEVIRRRPGAEGQQAGRKPRFELDDTKPQQGLAEMYETEHLRANDPNFVDTKDRKLMREHAEITSLWNDLSSQLDTLCNWHYKPKVAQASINVVTDAPTIMMEEARPTAGGAAGGPVGLAPQEIYAPGDDGRVKGEVVLKTGATISKEEMTREQKAKNRRQNKQTQKKADAAKPTQQKPGKAAEKQQMISDLKKGGVKVIDKEGRMTNIDGGSVQEGAKTRGDNLKL</sequence>
<evidence type="ECO:0000256" key="5">
    <source>
        <dbReference type="ARBA" id="ARBA00023274"/>
    </source>
</evidence>
<evidence type="ECO:0000256" key="4">
    <source>
        <dbReference type="ARBA" id="ARBA00023242"/>
    </source>
</evidence>
<feature type="region of interest" description="Disordered" evidence="8">
    <location>
        <begin position="129"/>
        <end position="226"/>
    </location>
</feature>
<name>A0A1V6YN48_PENNA</name>
<feature type="compositionally biased region" description="Basic and acidic residues" evidence="8">
    <location>
        <begin position="376"/>
        <end position="390"/>
    </location>
</feature>
<feature type="compositionally biased region" description="Acidic residues" evidence="8">
    <location>
        <begin position="294"/>
        <end position="306"/>
    </location>
</feature>
<comment type="function">
    <text evidence="7">Involved in nucleolar processing of pre-18S ribosomal RNA.</text>
</comment>
<feature type="compositionally biased region" description="Basic and acidic residues" evidence="8">
    <location>
        <begin position="240"/>
        <end position="250"/>
    </location>
</feature>
<dbReference type="STRING" id="60175.A0A1V6YN48"/>
<keyword evidence="4 7" id="KW-0539">Nucleus</keyword>
<keyword evidence="5 7" id="KW-0687">Ribonucleoprotein</keyword>
<feature type="region of interest" description="Disordered" evidence="8">
    <location>
        <begin position="640"/>
        <end position="723"/>
    </location>
</feature>
<evidence type="ECO:0000313" key="10">
    <source>
        <dbReference type="Proteomes" id="UP000191691"/>
    </source>
</evidence>
<dbReference type="Proteomes" id="UP000191691">
    <property type="component" value="Unassembled WGS sequence"/>
</dbReference>
<reference evidence="10" key="1">
    <citation type="journal article" date="2017" name="Nat. Microbiol.">
        <title>Global analysis of biosynthetic gene clusters reveals vast potential of secondary metabolite production in Penicillium species.</title>
        <authorList>
            <person name="Nielsen J.C."/>
            <person name="Grijseels S."/>
            <person name="Prigent S."/>
            <person name="Ji B."/>
            <person name="Dainat J."/>
            <person name="Nielsen K.F."/>
            <person name="Frisvad J.C."/>
            <person name="Workman M."/>
            <person name="Nielsen J."/>
        </authorList>
    </citation>
    <scope>NUCLEOTIDE SEQUENCE [LARGE SCALE GENOMIC DNA]</scope>
    <source>
        <strain evidence="10">IBT 13039</strain>
    </source>
</reference>
<dbReference type="GO" id="GO:0034457">
    <property type="term" value="C:Mpp10 complex"/>
    <property type="evidence" value="ECO:0007669"/>
    <property type="project" value="UniProtKB-UniRule"/>
</dbReference>
<feature type="compositionally biased region" description="Basic and acidic residues" evidence="8">
    <location>
        <begin position="281"/>
        <end position="293"/>
    </location>
</feature>
<dbReference type="InterPro" id="IPR012173">
    <property type="entry name" value="Mpp10"/>
</dbReference>
<feature type="region of interest" description="Disordered" evidence="8">
    <location>
        <begin position="347"/>
        <end position="426"/>
    </location>
</feature>
<feature type="compositionally biased region" description="Basic and acidic residues" evidence="8">
    <location>
        <begin position="687"/>
        <end position="701"/>
    </location>
</feature>
<organism evidence="9 10">
    <name type="scientific">Penicillium nalgiovense</name>
    <dbReference type="NCBI Taxonomy" id="60175"/>
    <lineage>
        <taxon>Eukaryota</taxon>
        <taxon>Fungi</taxon>
        <taxon>Dikarya</taxon>
        <taxon>Ascomycota</taxon>
        <taxon>Pezizomycotina</taxon>
        <taxon>Eurotiomycetes</taxon>
        <taxon>Eurotiomycetidae</taxon>
        <taxon>Eurotiales</taxon>
        <taxon>Aspergillaceae</taxon>
        <taxon>Penicillium</taxon>
    </lineage>
</organism>
<feature type="compositionally biased region" description="Acidic residues" evidence="8">
    <location>
        <begin position="318"/>
        <end position="332"/>
    </location>
</feature>
<evidence type="ECO:0000256" key="2">
    <source>
        <dbReference type="ARBA" id="ARBA00022517"/>
    </source>
</evidence>
<evidence type="ECO:0000256" key="8">
    <source>
        <dbReference type="SAM" id="MobiDB-lite"/>
    </source>
</evidence>
<feature type="compositionally biased region" description="Acidic residues" evidence="8">
    <location>
        <begin position="169"/>
        <end position="209"/>
    </location>
</feature>
<gene>
    <name evidence="9" type="ORF">PENNAL_c0015G09121</name>
</gene>
<feature type="compositionally biased region" description="Acidic residues" evidence="8">
    <location>
        <begin position="256"/>
        <end position="265"/>
    </location>
</feature>
<dbReference type="OMA" id="HFAEDFG"/>
<keyword evidence="2 7" id="KW-0690">Ribosome biogenesis</keyword>
<keyword evidence="3 7" id="KW-0698">rRNA processing</keyword>
<keyword evidence="10" id="KW-1185">Reference proteome</keyword>
<dbReference type="PANTHER" id="PTHR17039:SF0">
    <property type="entry name" value="U3 SMALL NUCLEOLAR RIBONUCLEOPROTEIN PROTEIN MPP10"/>
    <property type="match status" value="1"/>
</dbReference>
<feature type="compositionally biased region" description="Acidic residues" evidence="8">
    <location>
        <begin position="133"/>
        <end position="143"/>
    </location>
</feature>
<dbReference type="PANTHER" id="PTHR17039">
    <property type="entry name" value="U3 SMALL NUCLEOLAR RIBONUCLEOPROTEIN PROTEIN MPP10"/>
    <property type="match status" value="1"/>
</dbReference>
<comment type="similarity">
    <text evidence="6 7">Belongs to the MPP10 family.</text>
</comment>
<proteinExistence type="inferred from homology"/>
<evidence type="ECO:0000256" key="6">
    <source>
        <dbReference type="ARBA" id="ARBA00029455"/>
    </source>
</evidence>
<evidence type="ECO:0000256" key="7">
    <source>
        <dbReference type="PIRNR" id="PIRNR017300"/>
    </source>
</evidence>
<feature type="compositionally biased region" description="Basic residues" evidence="8">
    <location>
        <begin position="653"/>
        <end position="662"/>
    </location>
</feature>